<feature type="compositionally biased region" description="Polar residues" evidence="6">
    <location>
        <begin position="37"/>
        <end position="49"/>
    </location>
</feature>
<dbReference type="EMBL" id="JAPWDO010000004">
    <property type="protein sequence ID" value="KAJ5472291.1"/>
    <property type="molecule type" value="Genomic_DNA"/>
</dbReference>
<keyword evidence="4" id="KW-0862">Zinc</keyword>
<dbReference type="GO" id="GO:0008270">
    <property type="term" value="F:zinc ion binding"/>
    <property type="evidence" value="ECO:0007669"/>
    <property type="project" value="TreeGrafter"/>
</dbReference>
<evidence type="ECO:0000256" key="2">
    <source>
        <dbReference type="ARBA" id="ARBA00005975"/>
    </source>
</evidence>
<name>A0A9W9WRD3_9EURO</name>
<evidence type="ECO:0000256" key="1">
    <source>
        <dbReference type="ARBA" id="ARBA00004170"/>
    </source>
</evidence>
<gene>
    <name evidence="8" type="ORF">N7530_006292</name>
</gene>
<comment type="caution">
    <text evidence="8">The sequence shown here is derived from an EMBL/GenBank/DDBJ whole genome shotgun (WGS) entry which is preliminary data.</text>
</comment>
<keyword evidence="3" id="KW-0479">Metal-binding</keyword>
<comment type="similarity">
    <text evidence="2">Belongs to the CDIP1/LITAF family.</text>
</comment>
<evidence type="ECO:0000313" key="8">
    <source>
        <dbReference type="EMBL" id="KAJ5472291.1"/>
    </source>
</evidence>
<dbReference type="Proteomes" id="UP001147760">
    <property type="component" value="Unassembled WGS sequence"/>
</dbReference>
<evidence type="ECO:0000313" key="9">
    <source>
        <dbReference type="Proteomes" id="UP001147760"/>
    </source>
</evidence>
<reference evidence="8" key="1">
    <citation type="submission" date="2022-12" db="EMBL/GenBank/DDBJ databases">
        <authorList>
            <person name="Petersen C."/>
        </authorList>
    </citation>
    <scope>NUCLEOTIDE SEQUENCE</scope>
    <source>
        <strain evidence="8">IBT 17660</strain>
    </source>
</reference>
<evidence type="ECO:0000256" key="5">
    <source>
        <dbReference type="ARBA" id="ARBA00023136"/>
    </source>
</evidence>
<dbReference type="InterPro" id="IPR006629">
    <property type="entry name" value="LITAF"/>
</dbReference>
<feature type="domain" description="LITAF" evidence="7">
    <location>
        <begin position="127"/>
        <end position="210"/>
    </location>
</feature>
<dbReference type="Pfam" id="PF10601">
    <property type="entry name" value="zf-LITAF-like"/>
    <property type="match status" value="1"/>
</dbReference>
<evidence type="ECO:0000256" key="3">
    <source>
        <dbReference type="ARBA" id="ARBA00022723"/>
    </source>
</evidence>
<feature type="compositionally biased region" description="Low complexity" evidence="6">
    <location>
        <begin position="1"/>
        <end position="21"/>
    </location>
</feature>
<proteinExistence type="inferred from homology"/>
<evidence type="ECO:0000256" key="6">
    <source>
        <dbReference type="SAM" id="MobiDB-lite"/>
    </source>
</evidence>
<dbReference type="InterPro" id="IPR037519">
    <property type="entry name" value="LITAF_fam"/>
</dbReference>
<keyword evidence="9" id="KW-1185">Reference proteome</keyword>
<feature type="region of interest" description="Disordered" evidence="6">
    <location>
        <begin position="1"/>
        <end position="99"/>
    </location>
</feature>
<dbReference type="PANTHER" id="PTHR23292:SF14">
    <property type="entry name" value="FI16615P1-RELATED"/>
    <property type="match status" value="1"/>
</dbReference>
<dbReference type="SMART" id="SM00714">
    <property type="entry name" value="LITAF"/>
    <property type="match status" value="1"/>
</dbReference>
<reference evidence="8" key="2">
    <citation type="journal article" date="2023" name="IMA Fungus">
        <title>Comparative genomic study of the Penicillium genus elucidates a diverse pangenome and 15 lateral gene transfer events.</title>
        <authorList>
            <person name="Petersen C."/>
            <person name="Sorensen T."/>
            <person name="Nielsen M.R."/>
            <person name="Sondergaard T.E."/>
            <person name="Sorensen J.L."/>
            <person name="Fitzpatrick D.A."/>
            <person name="Frisvad J.C."/>
            <person name="Nielsen K.L."/>
        </authorList>
    </citation>
    <scope>NUCLEOTIDE SEQUENCE</scope>
    <source>
        <strain evidence="8">IBT 17660</strain>
    </source>
</reference>
<dbReference type="PANTHER" id="PTHR23292">
    <property type="entry name" value="LIPOPOLYSACCHARIDE-INDUCED TUMOR NECROSIS FACTOR-ALPHA FACTOR"/>
    <property type="match status" value="1"/>
</dbReference>
<dbReference type="OrthoDB" id="5599753at2759"/>
<evidence type="ECO:0000259" key="7">
    <source>
        <dbReference type="PROSITE" id="PS51837"/>
    </source>
</evidence>
<dbReference type="PROSITE" id="PS51837">
    <property type="entry name" value="LITAF"/>
    <property type="match status" value="1"/>
</dbReference>
<protein>
    <recommendedName>
        <fullName evidence="7">LITAF domain-containing protein</fullName>
    </recommendedName>
</protein>
<feature type="compositionally biased region" description="Low complexity" evidence="6">
    <location>
        <begin position="56"/>
        <end position="81"/>
    </location>
</feature>
<sequence length="241" mass="25156">MENNKEPTVPIAPATPAEPIADSAEPAAGPKTMPADGTNSSAGLPTASPTGPPTRSPTAAEATSTLEPTTTTTRTLPGAEPMAVIPAESGPPPQYDEHEKDAIMTPAPAVTLPQTNEKDLPIAPQVPVSQRAIPLAQLGEEPGRISCPFCLHEVQTRVNKESTSATSMAAVCCCLFGGICCAFLPYCMEMCHDSHHFCTHCGAQVAIHPHEGPVQQFGPHLPGPITQAPGRIQPPQPVMKN</sequence>
<evidence type="ECO:0000256" key="4">
    <source>
        <dbReference type="ARBA" id="ARBA00022833"/>
    </source>
</evidence>
<keyword evidence="5" id="KW-0472">Membrane</keyword>
<organism evidence="8 9">
    <name type="scientific">Penicillium desertorum</name>
    <dbReference type="NCBI Taxonomy" id="1303715"/>
    <lineage>
        <taxon>Eukaryota</taxon>
        <taxon>Fungi</taxon>
        <taxon>Dikarya</taxon>
        <taxon>Ascomycota</taxon>
        <taxon>Pezizomycotina</taxon>
        <taxon>Eurotiomycetes</taxon>
        <taxon>Eurotiomycetidae</taxon>
        <taxon>Eurotiales</taxon>
        <taxon>Aspergillaceae</taxon>
        <taxon>Penicillium</taxon>
    </lineage>
</organism>
<dbReference type="GO" id="GO:0016020">
    <property type="term" value="C:membrane"/>
    <property type="evidence" value="ECO:0007669"/>
    <property type="project" value="UniProtKB-SubCell"/>
</dbReference>
<comment type="subcellular location">
    <subcellularLocation>
        <location evidence="1">Membrane</location>
        <topology evidence="1">Peripheral membrane protein</topology>
    </subcellularLocation>
</comment>
<accession>A0A9W9WRD3</accession>
<dbReference type="AlphaFoldDB" id="A0A9W9WRD3"/>